<dbReference type="KEGG" id="nsh:GXM_09169"/>
<protein>
    <submittedName>
        <fullName evidence="1">Uncharacterized protein</fullName>
    </submittedName>
</protein>
<organism evidence="1 2">
    <name type="scientific">Nostoc sphaeroides CCNUC1</name>
    <dbReference type="NCBI Taxonomy" id="2653204"/>
    <lineage>
        <taxon>Bacteria</taxon>
        <taxon>Bacillati</taxon>
        <taxon>Cyanobacteriota</taxon>
        <taxon>Cyanophyceae</taxon>
        <taxon>Nostocales</taxon>
        <taxon>Nostocaceae</taxon>
        <taxon>Nostoc</taxon>
    </lineage>
</organism>
<gene>
    <name evidence="1" type="ORF">GXM_09169</name>
</gene>
<accession>A0A5P8WFR6</accession>
<dbReference type="AlphaFoldDB" id="A0A5P8WFR6"/>
<evidence type="ECO:0000313" key="2">
    <source>
        <dbReference type="Proteomes" id="UP000326678"/>
    </source>
</evidence>
<evidence type="ECO:0000313" key="1">
    <source>
        <dbReference type="EMBL" id="QFS51675.1"/>
    </source>
</evidence>
<reference evidence="1 2" key="1">
    <citation type="submission" date="2019-10" db="EMBL/GenBank/DDBJ databases">
        <title>Genomic and transcriptomic insights into the perfect genentic adaptation of a filamentous nitrogen-fixing cyanobacterium to rice fields.</title>
        <authorList>
            <person name="Chen Z."/>
        </authorList>
    </citation>
    <scope>NUCLEOTIDE SEQUENCE [LARGE SCALE GENOMIC DNA]</scope>
    <source>
        <strain evidence="1">CCNUC1</strain>
    </source>
</reference>
<name>A0A5P8WFR6_9NOSO</name>
<dbReference type="Proteomes" id="UP000326678">
    <property type="component" value="Chromosome Gxm2"/>
</dbReference>
<sequence length="49" mass="5486">MRIDFLPGLTLFHFVLSLGLKTREQRDLVRSGKKAAMPSAGCAYAKNYL</sequence>
<dbReference type="EMBL" id="CP045227">
    <property type="protein sequence ID" value="QFS51675.1"/>
    <property type="molecule type" value="Genomic_DNA"/>
</dbReference>
<proteinExistence type="predicted"/>
<keyword evidence="2" id="KW-1185">Reference proteome</keyword>